<dbReference type="AlphaFoldDB" id="A0A1G7HBV5"/>
<reference evidence="3" key="1">
    <citation type="submission" date="2016-10" db="EMBL/GenBank/DDBJ databases">
        <authorList>
            <person name="Varghese N."/>
            <person name="Submissions S."/>
        </authorList>
    </citation>
    <scope>NUCLEOTIDE SEQUENCE [LARGE SCALE GENOMIC DNA]</scope>
    <source>
        <strain evidence="3">DSM 10146</strain>
    </source>
</reference>
<dbReference type="EMBL" id="FNAV01000010">
    <property type="protein sequence ID" value="SDE97942.1"/>
    <property type="molecule type" value="Genomic_DNA"/>
</dbReference>
<evidence type="ECO:0000313" key="2">
    <source>
        <dbReference type="EMBL" id="SDE97942.1"/>
    </source>
</evidence>
<keyword evidence="3" id="KW-1185">Reference proteome</keyword>
<feature type="signal peptide" evidence="1">
    <location>
        <begin position="1"/>
        <end position="29"/>
    </location>
</feature>
<organism evidence="2 3">
    <name type="scientific">Salipiger thiooxidans</name>
    <dbReference type="NCBI Taxonomy" id="282683"/>
    <lineage>
        <taxon>Bacteria</taxon>
        <taxon>Pseudomonadati</taxon>
        <taxon>Pseudomonadota</taxon>
        <taxon>Alphaproteobacteria</taxon>
        <taxon>Rhodobacterales</taxon>
        <taxon>Roseobacteraceae</taxon>
        <taxon>Salipiger</taxon>
    </lineage>
</organism>
<accession>A0A1G7HBV5</accession>
<dbReference type="STRING" id="282683.SAMN04488105_110206"/>
<dbReference type="Proteomes" id="UP000198994">
    <property type="component" value="Unassembled WGS sequence"/>
</dbReference>
<protein>
    <recommendedName>
        <fullName evidence="4">Transglutaminase-like cysteine proteinase BTLCP</fullName>
    </recommendedName>
</protein>
<feature type="chain" id="PRO_5011494968" description="Transglutaminase-like cysteine proteinase BTLCP" evidence="1">
    <location>
        <begin position="30"/>
        <end position="212"/>
    </location>
</feature>
<evidence type="ECO:0000256" key="1">
    <source>
        <dbReference type="SAM" id="SignalP"/>
    </source>
</evidence>
<name>A0A1G7HBV5_9RHOB</name>
<proteinExistence type="predicted"/>
<dbReference type="RefSeq" id="WP_242661748.1">
    <property type="nucleotide sequence ID" value="NZ_FNAV01000010.1"/>
</dbReference>
<dbReference type="PROSITE" id="PS51257">
    <property type="entry name" value="PROKAR_LIPOPROTEIN"/>
    <property type="match status" value="1"/>
</dbReference>
<evidence type="ECO:0000313" key="3">
    <source>
        <dbReference type="Proteomes" id="UP000198994"/>
    </source>
</evidence>
<evidence type="ECO:0008006" key="4">
    <source>
        <dbReference type="Google" id="ProtNLM"/>
    </source>
</evidence>
<sequence>MRTRAAFGRVGYMAGALALSLGLLGGCSAPSVSTQTGGPAVAPAQDRDALEAQIAEVTQALRALGPGVDPDEAARAARIAVLKPLDWAREWQVVDAPLVHNVKVVNGFREKGVCQDWADAMEIALHAEGFRTLDIHRAIANARNIKLEHATVIVTADGQPWDSGLILDPWRIGQGRLYTARVGEDDRYSWESREAVRAWTREWKARALAQQG</sequence>
<gene>
    <name evidence="2" type="ORF">SAMN04488105_110206</name>
</gene>
<keyword evidence="1" id="KW-0732">Signal</keyword>